<feature type="transmembrane region" description="Helical" evidence="1">
    <location>
        <begin position="54"/>
        <end position="75"/>
    </location>
</feature>
<dbReference type="EMBL" id="CDMW01000001">
    <property type="protein sequence ID" value="CEL89952.1"/>
    <property type="molecule type" value="Genomic_DNA"/>
</dbReference>
<feature type="transmembrane region" description="Helical" evidence="1">
    <location>
        <begin position="21"/>
        <end position="42"/>
    </location>
</feature>
<dbReference type="Pfam" id="PF11667">
    <property type="entry name" value="DUF3267"/>
    <property type="match status" value="1"/>
</dbReference>
<proteinExistence type="predicted"/>
<keyword evidence="1" id="KW-0472">Membrane</keyword>
<dbReference type="RefSeq" id="WP_072073685.1">
    <property type="nucleotide sequence ID" value="NZ_CDMW01000001.1"/>
</dbReference>
<dbReference type="Proteomes" id="UP000183504">
    <property type="component" value="Unassembled WGS sequence"/>
</dbReference>
<evidence type="ECO:0000313" key="2">
    <source>
        <dbReference type="EMBL" id="CEL89952.1"/>
    </source>
</evidence>
<reference evidence="2 3" key="1">
    <citation type="submission" date="2015-01" db="EMBL/GenBank/DDBJ databases">
        <authorList>
            <person name="Pelicic Vladimir"/>
        </authorList>
    </citation>
    <scope>NUCLEOTIDE SEQUENCE [LARGE SCALE GENOMIC DNA]</scope>
    <source>
        <strain evidence="2 3">2908</strain>
    </source>
</reference>
<dbReference type="InterPro" id="IPR021683">
    <property type="entry name" value="DUF3267"/>
</dbReference>
<dbReference type="AlphaFoldDB" id="A0A0B7GPE9"/>
<organism evidence="2 3">
    <name type="scientific">Streptococcus sanguinis</name>
    <dbReference type="NCBI Taxonomy" id="1305"/>
    <lineage>
        <taxon>Bacteria</taxon>
        <taxon>Bacillati</taxon>
        <taxon>Bacillota</taxon>
        <taxon>Bacilli</taxon>
        <taxon>Lactobacillales</taxon>
        <taxon>Streptococcaceae</taxon>
        <taxon>Streptococcus</taxon>
    </lineage>
</organism>
<evidence type="ECO:0000313" key="3">
    <source>
        <dbReference type="Proteomes" id="UP000183504"/>
    </source>
</evidence>
<name>A0A0B7GPE9_STRSA</name>
<accession>A0A0B7GPE9</accession>
<evidence type="ECO:0008006" key="4">
    <source>
        <dbReference type="Google" id="ProtNLM"/>
    </source>
</evidence>
<evidence type="ECO:0000256" key="1">
    <source>
        <dbReference type="SAM" id="Phobius"/>
    </source>
</evidence>
<keyword evidence="1" id="KW-0812">Transmembrane</keyword>
<feature type="transmembrane region" description="Helical" evidence="1">
    <location>
        <begin position="134"/>
        <end position="156"/>
    </location>
</feature>
<keyword evidence="1" id="KW-1133">Transmembrane helix</keyword>
<sequence length="180" mass="20309">MKLLKELDFIHNKKVNLALNIMAVLLIFPFLALFTWIAILMYGKGSEVFHFFDLFYLLVLMIIHELIHGFFFKVLGDENTKVKFGFKSGMAYATSPGSRYSRARMLVIILAPFFLISLALTLIYGLHILTATSYIVLASFHAAGCAGDFFLAVAILRQKGDISVEDTEVGINIYQKEKTK</sequence>
<gene>
    <name evidence="2" type="ORF">SSV_0645</name>
</gene>
<feature type="transmembrane region" description="Helical" evidence="1">
    <location>
        <begin position="105"/>
        <end position="128"/>
    </location>
</feature>
<protein>
    <recommendedName>
        <fullName evidence="4">DUF3267 domain-containing protein</fullName>
    </recommendedName>
</protein>